<dbReference type="AlphaFoldDB" id="A0A1I3NNS7"/>
<feature type="region of interest" description="Disordered" evidence="1">
    <location>
        <begin position="1"/>
        <end position="21"/>
    </location>
</feature>
<organism evidence="2 3">
    <name type="scientific">Albimonas pacifica</name>
    <dbReference type="NCBI Taxonomy" id="1114924"/>
    <lineage>
        <taxon>Bacteria</taxon>
        <taxon>Pseudomonadati</taxon>
        <taxon>Pseudomonadota</taxon>
        <taxon>Alphaproteobacteria</taxon>
        <taxon>Rhodobacterales</taxon>
        <taxon>Paracoccaceae</taxon>
        <taxon>Albimonas</taxon>
    </lineage>
</organism>
<name>A0A1I3NNS7_9RHOB</name>
<evidence type="ECO:0000313" key="3">
    <source>
        <dbReference type="Proteomes" id="UP000199377"/>
    </source>
</evidence>
<sequence length="454" mass="46042">MNPARNDAAPEGDPRAAWPAFGGLTPAATPLGAATAAAMAGAGLRPPRRVLLLEAGIGVGLAAIAAAGAGSELEVWGAESDPELVAEARALLDAAGLDARVIEAGPGGLAAMDLPEFDLALAPWGWDLLDETARAAALAFLGARVAPGGGFLCAFSVQPGARPETALRQLVANRWAAAPAGLSGAARRDWTVEALRRGFGASYRLVRETPRWAATLAAMSACTPAMFERAWIAPAAELRGMRDFGRELRAAGFETLVPGRPERLARDLDMSAAQAAEVDACPDPWSAAELADLMMWRVSRLDLFIRPGGPAPDPGAVRLRGLGAPGLAETGELRTEGLLGAAALSRAVYGPMLARLERQETASLTELAADAGRPLEATIPLAGALIGAGLAAPAAFAAPAAVPVAAHAASARLTEVLAARGHGRWSVSALLGGAVATPVPTAAAAARALGLTSG</sequence>
<dbReference type="Proteomes" id="UP000199377">
    <property type="component" value="Unassembled WGS sequence"/>
</dbReference>
<dbReference type="EMBL" id="FOQH01000014">
    <property type="protein sequence ID" value="SFJ10819.1"/>
    <property type="molecule type" value="Genomic_DNA"/>
</dbReference>
<keyword evidence="3" id="KW-1185">Reference proteome</keyword>
<proteinExistence type="predicted"/>
<accession>A0A1I3NNS7</accession>
<dbReference type="STRING" id="1114924.SAMN05216258_1148"/>
<reference evidence="2 3" key="1">
    <citation type="submission" date="2016-10" db="EMBL/GenBank/DDBJ databases">
        <authorList>
            <person name="de Groot N.N."/>
        </authorList>
    </citation>
    <scope>NUCLEOTIDE SEQUENCE [LARGE SCALE GENOMIC DNA]</scope>
    <source>
        <strain evidence="2 3">CGMCC 1.11030</strain>
    </source>
</reference>
<protein>
    <recommendedName>
        <fullName evidence="4">Methyltransferase domain-containing protein</fullName>
    </recommendedName>
</protein>
<dbReference type="RefSeq" id="WP_092865060.1">
    <property type="nucleotide sequence ID" value="NZ_FOQH01000014.1"/>
</dbReference>
<evidence type="ECO:0000256" key="1">
    <source>
        <dbReference type="SAM" id="MobiDB-lite"/>
    </source>
</evidence>
<dbReference type="SUPFAM" id="SSF53335">
    <property type="entry name" value="S-adenosyl-L-methionine-dependent methyltransferases"/>
    <property type="match status" value="1"/>
</dbReference>
<evidence type="ECO:0008006" key="4">
    <source>
        <dbReference type="Google" id="ProtNLM"/>
    </source>
</evidence>
<evidence type="ECO:0000313" key="2">
    <source>
        <dbReference type="EMBL" id="SFJ10819.1"/>
    </source>
</evidence>
<dbReference type="Gene3D" id="3.40.50.150">
    <property type="entry name" value="Vaccinia Virus protein VP39"/>
    <property type="match status" value="1"/>
</dbReference>
<dbReference type="InterPro" id="IPR029063">
    <property type="entry name" value="SAM-dependent_MTases_sf"/>
</dbReference>
<gene>
    <name evidence="2" type="ORF">SAMN05216258_1148</name>
</gene>
<dbReference type="OrthoDB" id="9921129at2"/>